<comment type="caution">
    <text evidence="1">The sequence shown here is derived from an EMBL/GenBank/DDBJ whole genome shotgun (WGS) entry which is preliminary data.</text>
</comment>
<dbReference type="RefSeq" id="WP_225563467.1">
    <property type="nucleotide sequence ID" value="NZ_JAIXCQ010000001.1"/>
</dbReference>
<protein>
    <submittedName>
        <fullName evidence="1">Uncharacterized protein</fullName>
    </submittedName>
</protein>
<dbReference type="EMBL" id="JAIXCQ010000011">
    <property type="protein sequence ID" value="MCA5894565.1"/>
    <property type="molecule type" value="Genomic_DNA"/>
</dbReference>
<dbReference type="EMBL" id="JAIXCQ010000001">
    <property type="protein sequence ID" value="MCA5891732.1"/>
    <property type="molecule type" value="Genomic_DNA"/>
</dbReference>
<proteinExistence type="predicted"/>
<reference evidence="1 3" key="1">
    <citation type="submission" date="2021-09" db="EMBL/GenBank/DDBJ databases">
        <title>Isoptericola luteus sp. nov., a novel bacterium isolated from Harbin, the capital city of Heilongjiang province.</title>
        <authorList>
            <person name="Li J."/>
        </authorList>
    </citation>
    <scope>NUCLEOTIDE SEQUENCE [LARGE SCALE GENOMIC DNA]</scope>
    <source>
        <strain evidence="1 3">NEAU-Y5</strain>
    </source>
</reference>
<dbReference type="Proteomes" id="UP001319870">
    <property type="component" value="Unassembled WGS sequence"/>
</dbReference>
<evidence type="ECO:0000313" key="1">
    <source>
        <dbReference type="EMBL" id="MCA5891732.1"/>
    </source>
</evidence>
<accession>A0ABS7ZB86</accession>
<sequence length="96" mass="10650">MTGDIVMNDEFLSEVETDLGRMKERLYEPLDAIRSADPAAVGEPELIEKVSHFRDKWDHSIDQMCEATGNAKDQLLKIREGFAKIDADLAAALGGE</sequence>
<organism evidence="1 3">
    <name type="scientific">Isoptericola luteus</name>
    <dbReference type="NCBI Taxonomy" id="2879484"/>
    <lineage>
        <taxon>Bacteria</taxon>
        <taxon>Bacillati</taxon>
        <taxon>Actinomycetota</taxon>
        <taxon>Actinomycetes</taxon>
        <taxon>Micrococcales</taxon>
        <taxon>Promicromonosporaceae</taxon>
        <taxon>Isoptericola</taxon>
    </lineage>
</organism>
<evidence type="ECO:0000313" key="3">
    <source>
        <dbReference type="Proteomes" id="UP001319870"/>
    </source>
</evidence>
<keyword evidence="3" id="KW-1185">Reference proteome</keyword>
<name>A0ABS7ZB86_9MICO</name>
<gene>
    <name evidence="1" type="ORF">LEP48_00005</name>
    <name evidence="2" type="ORF">LEP48_14595</name>
</gene>
<evidence type="ECO:0000313" key="2">
    <source>
        <dbReference type="EMBL" id="MCA5894565.1"/>
    </source>
</evidence>